<dbReference type="InterPro" id="IPR000014">
    <property type="entry name" value="PAS"/>
</dbReference>
<reference evidence="1" key="1">
    <citation type="journal article" date="2020" name="mSystems">
        <title>Genome- and Community-Level Interaction Insights into Carbon Utilization and Element Cycling Functions of Hydrothermarchaeota in Hydrothermal Sediment.</title>
        <authorList>
            <person name="Zhou Z."/>
            <person name="Liu Y."/>
            <person name="Xu W."/>
            <person name="Pan J."/>
            <person name="Luo Z.H."/>
            <person name="Li M."/>
        </authorList>
    </citation>
    <scope>NUCLEOTIDE SEQUENCE [LARGE SCALE GENOMIC DNA]</scope>
    <source>
        <strain evidence="1">SpSt-222</strain>
    </source>
</reference>
<dbReference type="InterPro" id="IPR000700">
    <property type="entry name" value="PAS-assoc_C"/>
</dbReference>
<dbReference type="SMART" id="SM00052">
    <property type="entry name" value="EAL"/>
    <property type="match status" value="1"/>
</dbReference>
<comment type="caution">
    <text evidence="1">The sequence shown here is derived from an EMBL/GenBank/DDBJ whole genome shotgun (WGS) entry which is preliminary data.</text>
</comment>
<dbReference type="Gene3D" id="3.30.70.270">
    <property type="match status" value="1"/>
</dbReference>
<dbReference type="SMART" id="SM00267">
    <property type="entry name" value="GGDEF"/>
    <property type="match status" value="1"/>
</dbReference>
<dbReference type="CDD" id="cd01949">
    <property type="entry name" value="GGDEF"/>
    <property type="match status" value="1"/>
</dbReference>
<dbReference type="PROSITE" id="PS50883">
    <property type="entry name" value="EAL"/>
    <property type="match status" value="1"/>
</dbReference>
<dbReference type="SUPFAM" id="SSF55073">
    <property type="entry name" value="Nucleotide cyclase"/>
    <property type="match status" value="1"/>
</dbReference>
<dbReference type="InterPro" id="IPR052155">
    <property type="entry name" value="Biofilm_reg_signaling"/>
</dbReference>
<dbReference type="Pfam" id="PF00563">
    <property type="entry name" value="EAL"/>
    <property type="match status" value="1"/>
</dbReference>
<dbReference type="SUPFAM" id="SSF141868">
    <property type="entry name" value="EAL domain-like"/>
    <property type="match status" value="1"/>
</dbReference>
<dbReference type="Pfam" id="PF08448">
    <property type="entry name" value="PAS_4"/>
    <property type="match status" value="1"/>
</dbReference>
<dbReference type="EMBL" id="DSJL01000011">
    <property type="protein sequence ID" value="HEF65277.1"/>
    <property type="molecule type" value="Genomic_DNA"/>
</dbReference>
<dbReference type="PROSITE" id="PS50887">
    <property type="entry name" value="GGDEF"/>
    <property type="match status" value="1"/>
</dbReference>
<dbReference type="InterPro" id="IPR035919">
    <property type="entry name" value="EAL_sf"/>
</dbReference>
<dbReference type="InterPro" id="IPR001633">
    <property type="entry name" value="EAL_dom"/>
</dbReference>
<dbReference type="InterPro" id="IPR000160">
    <property type="entry name" value="GGDEF_dom"/>
</dbReference>
<dbReference type="PANTHER" id="PTHR44757">
    <property type="entry name" value="DIGUANYLATE CYCLASE DGCP"/>
    <property type="match status" value="1"/>
</dbReference>
<dbReference type="PROSITE" id="PS50112">
    <property type="entry name" value="PAS"/>
    <property type="match status" value="1"/>
</dbReference>
<gene>
    <name evidence="1" type="ORF">ENP47_06745</name>
</gene>
<sequence>MIDSGQRNEQHPPSRGSFDAGWRWYAPSWSQSSFLALVWVALVASLTAWTSLARGNGVTPDRSIVVLSILVIVGAALLGTLSAPPKSWHRYALLTASGSAFGLALATGSLTRNAPGVQTNHDLIPVASLALTGLGLLTLAFGKHARLVCISAVASTLAATLHLLALFAPFTRIDPLLALRGNTFSAIPAFLAVANLLTILAGVRYDRAAGRPSFRWAPWGALAAGLVLTAIMTLALQRWQQNTLLAQTRSEAIAAANHFGTLLDNRLQRLHPSRVERAGVDDQSVPGLVWYGRRNPSGTTTLFIADVWKAREDELITTVTTAAPRIPPSSVMLRRAELPGGQPALLVQWSRPDGEVMAVLDPEVFFAPAMQATVNRGSALTLSLNGEPLLAAGTPHPGTPAVTARVPTTQADIGVLRVSTRLGAMRAQLLLVPFPWVIGALGILATLLLAAALAIGWRQAATNRRLRQMSQQLQEEIDERRTIERLLAEREARLQAVLRQLPAIVWTVDHDLVFTSSEGSGLAQLGLRPGQVVGQTLFEYFGTEDPEFLPIRLHRLALAGEPQEYEFEWSEHVYRVRLEPLRDRSGAITGVIGIAFDITEQVRTRQQLERLARTDGLTGLANRSAVIASLEQLIGAGHPFAALLLDLDGFKAVNDTLGHVAGDALLREVATRLTRTVRRDDIVGRLGGDEFLIIAPLCDRDGARELAARLLIALSHPYRIDGQIVTLGASIGVVLCTPDNPCEASEVLRNADLALYSAKRRGKGRIVFFHPELAEEAPQEFALAQALREGIERETVVFRGLPIVHLRTGELVGVELFASWVDPQGKERRAEDLAGVAARAGMDIILAQRAVAEALAWLQELPERWFLVLAFPSAALLDETVTDLLTGQLATQPALRGRLWLDLPTSVLCVPGSSERLTTLAAEQIGVFVRDPVLTPEGIDPFVNLQRIGIRIPSGFVRSFLNDPRAAALTRALLEVANDLSLVSLAESIDEFAVYLALARSGCTLGQGPLFGGDFDRQKAIEAARHVRHWRHLAAASVDTTVTERLLASPTATDQDEEGRPT</sequence>
<dbReference type="NCBIfam" id="TIGR00229">
    <property type="entry name" value="sensory_box"/>
    <property type="match status" value="1"/>
</dbReference>
<dbReference type="NCBIfam" id="TIGR00254">
    <property type="entry name" value="GGDEF"/>
    <property type="match status" value="1"/>
</dbReference>
<dbReference type="Pfam" id="PF00990">
    <property type="entry name" value="GGDEF"/>
    <property type="match status" value="1"/>
</dbReference>
<proteinExistence type="predicted"/>
<dbReference type="InterPro" id="IPR035965">
    <property type="entry name" value="PAS-like_dom_sf"/>
</dbReference>
<dbReference type="SMART" id="SM00091">
    <property type="entry name" value="PAS"/>
    <property type="match status" value="1"/>
</dbReference>
<dbReference type="Gene3D" id="3.30.450.20">
    <property type="entry name" value="PAS domain"/>
    <property type="match status" value="1"/>
</dbReference>
<dbReference type="InterPro" id="IPR043128">
    <property type="entry name" value="Rev_trsase/Diguanyl_cyclase"/>
</dbReference>
<dbReference type="CDD" id="cd00130">
    <property type="entry name" value="PAS"/>
    <property type="match status" value="1"/>
</dbReference>
<name>A0A7C1JUR6_THERO</name>
<dbReference type="PANTHER" id="PTHR44757:SF2">
    <property type="entry name" value="BIOFILM ARCHITECTURE MAINTENANCE PROTEIN MBAA"/>
    <property type="match status" value="1"/>
</dbReference>
<dbReference type="SUPFAM" id="SSF55785">
    <property type="entry name" value="PYP-like sensor domain (PAS domain)"/>
    <property type="match status" value="1"/>
</dbReference>
<dbReference type="Gene3D" id="3.20.20.450">
    <property type="entry name" value="EAL domain"/>
    <property type="match status" value="1"/>
</dbReference>
<accession>A0A7C1JUR6</accession>
<dbReference type="AlphaFoldDB" id="A0A7C1JUR6"/>
<protein>
    <submittedName>
        <fullName evidence="1">Diguanylate cyclase</fullName>
    </submittedName>
</protein>
<dbReference type="InterPro" id="IPR013656">
    <property type="entry name" value="PAS_4"/>
</dbReference>
<evidence type="ECO:0000313" key="1">
    <source>
        <dbReference type="EMBL" id="HEF65277.1"/>
    </source>
</evidence>
<dbReference type="PROSITE" id="PS50113">
    <property type="entry name" value="PAC"/>
    <property type="match status" value="1"/>
</dbReference>
<dbReference type="InterPro" id="IPR029787">
    <property type="entry name" value="Nucleotide_cyclase"/>
</dbReference>
<organism evidence="1">
    <name type="scientific">Thermomicrobium roseum</name>
    <dbReference type="NCBI Taxonomy" id="500"/>
    <lineage>
        <taxon>Bacteria</taxon>
        <taxon>Pseudomonadati</taxon>
        <taxon>Thermomicrobiota</taxon>
        <taxon>Thermomicrobia</taxon>
        <taxon>Thermomicrobiales</taxon>
        <taxon>Thermomicrobiaceae</taxon>
        <taxon>Thermomicrobium</taxon>
    </lineage>
</organism>